<organism evidence="3 4">
    <name type="scientific">Photinus pyralis</name>
    <name type="common">Common eastern firefly</name>
    <name type="synonym">Lampyris pyralis</name>
    <dbReference type="NCBI Taxonomy" id="7054"/>
    <lineage>
        <taxon>Eukaryota</taxon>
        <taxon>Metazoa</taxon>
        <taxon>Ecdysozoa</taxon>
        <taxon>Arthropoda</taxon>
        <taxon>Hexapoda</taxon>
        <taxon>Insecta</taxon>
        <taxon>Pterygota</taxon>
        <taxon>Neoptera</taxon>
        <taxon>Endopterygota</taxon>
        <taxon>Coleoptera</taxon>
        <taxon>Polyphaga</taxon>
        <taxon>Elateriformia</taxon>
        <taxon>Elateroidea</taxon>
        <taxon>Lampyridae</taxon>
        <taxon>Lampyrinae</taxon>
        <taxon>Photinus</taxon>
    </lineage>
</organism>
<evidence type="ECO:0000259" key="2">
    <source>
        <dbReference type="Pfam" id="PF13843"/>
    </source>
</evidence>
<dbReference type="PANTHER" id="PTHR46599:SF3">
    <property type="entry name" value="PIGGYBAC TRANSPOSABLE ELEMENT-DERIVED PROTEIN 4"/>
    <property type="match status" value="1"/>
</dbReference>
<dbReference type="PANTHER" id="PTHR46599">
    <property type="entry name" value="PIGGYBAC TRANSPOSABLE ELEMENT-DERIVED PROTEIN 4"/>
    <property type="match status" value="1"/>
</dbReference>
<accession>A0A5N4AF09</accession>
<sequence length="258" mass="30217">MGDCEREQRRLMSLWEDVQNEELDEISSDEGEIDHLSESDHNSETEQEISDEENDTENDVEGVFYTGKDDVTKWFKHPPRPNVRKKISTGVPIFRMTMVLQRFQFLLCCLRFDNYETRQERVALDKLAPIRTIFDAFVTKCRQAYSPSMYVTIDEQLVAFRGKCPFRQYIPILRLIEAITKNGRNVTFDNWFTSYSLMHKLLTEHRITSVGTVRKNKRELPQCLVATAGRLLPSSIFAFQNKITMVSYIEKKQKNVLL</sequence>
<feature type="domain" description="PiggyBac transposable element-derived protein" evidence="2">
    <location>
        <begin position="172"/>
        <end position="257"/>
    </location>
</feature>
<dbReference type="AlphaFoldDB" id="A0A5N4AF09"/>
<dbReference type="InterPro" id="IPR029526">
    <property type="entry name" value="PGBD"/>
</dbReference>
<name>A0A5N4AF09_PHOPY</name>
<feature type="compositionally biased region" description="Basic and acidic residues" evidence="1">
    <location>
        <begin position="33"/>
        <end position="44"/>
    </location>
</feature>
<gene>
    <name evidence="3" type="ORF">PPYR_09879</name>
</gene>
<comment type="caution">
    <text evidence="3">The sequence shown here is derived from an EMBL/GenBank/DDBJ whole genome shotgun (WGS) entry which is preliminary data.</text>
</comment>
<dbReference type="InParanoid" id="A0A5N4AF09"/>
<dbReference type="Pfam" id="PF13843">
    <property type="entry name" value="DDE_Tnp_1_7"/>
    <property type="match status" value="2"/>
</dbReference>
<feature type="domain" description="PiggyBac transposable element-derived protein" evidence="2">
    <location>
        <begin position="88"/>
        <end position="171"/>
    </location>
</feature>
<feature type="region of interest" description="Disordered" evidence="1">
    <location>
        <begin position="24"/>
        <end position="60"/>
    </location>
</feature>
<reference evidence="3 4" key="1">
    <citation type="journal article" date="2018" name="Elife">
        <title>Firefly genomes illuminate parallel origins of bioluminescence in beetles.</title>
        <authorList>
            <person name="Fallon T.R."/>
            <person name="Lower S.E."/>
            <person name="Chang C.H."/>
            <person name="Bessho-Uehara M."/>
            <person name="Martin G.J."/>
            <person name="Bewick A.J."/>
            <person name="Behringer M."/>
            <person name="Debat H.J."/>
            <person name="Wong I."/>
            <person name="Day J.C."/>
            <person name="Suvorov A."/>
            <person name="Silva C.J."/>
            <person name="Stanger-Hall K.F."/>
            <person name="Hall D.W."/>
            <person name="Schmitz R.J."/>
            <person name="Nelson D.R."/>
            <person name="Lewis S.M."/>
            <person name="Shigenobu S."/>
            <person name="Bybee S.M."/>
            <person name="Larracuente A.M."/>
            <person name="Oba Y."/>
            <person name="Weng J.K."/>
        </authorList>
    </citation>
    <scope>NUCLEOTIDE SEQUENCE [LARGE SCALE GENOMIC DNA]</scope>
    <source>
        <strain evidence="3">1611_PpyrPB1</strain>
        <tissue evidence="3">Whole body</tissue>
    </source>
</reference>
<evidence type="ECO:0000256" key="1">
    <source>
        <dbReference type="SAM" id="MobiDB-lite"/>
    </source>
</evidence>
<feature type="compositionally biased region" description="Acidic residues" evidence="1">
    <location>
        <begin position="45"/>
        <end position="60"/>
    </location>
</feature>
<dbReference type="EMBL" id="VVIM01000007">
    <property type="protein sequence ID" value="KAB0795818.1"/>
    <property type="molecule type" value="Genomic_DNA"/>
</dbReference>
<evidence type="ECO:0000313" key="3">
    <source>
        <dbReference type="EMBL" id="KAB0795818.1"/>
    </source>
</evidence>
<protein>
    <recommendedName>
        <fullName evidence="2">PiggyBac transposable element-derived protein domain-containing protein</fullName>
    </recommendedName>
</protein>
<keyword evidence="4" id="KW-1185">Reference proteome</keyword>
<proteinExistence type="predicted"/>
<evidence type="ECO:0000313" key="4">
    <source>
        <dbReference type="Proteomes" id="UP000327044"/>
    </source>
</evidence>
<dbReference type="Proteomes" id="UP000327044">
    <property type="component" value="Unassembled WGS sequence"/>
</dbReference>